<sequence>MSDQQIKSLQCAAIETQAYYDVYWQIPSKQAAAYNMLLDKFNSLKTKIEADFDFIPLHPQILEMINYFNQTETSQIPQIKDTDQTLFLGPPSRDPSQHYNRSIQRICSQLLNENLLEDLADFTVEKQVFQNLNYILKCKGLTTVNIQPITIQVLNNYPIWFSEGLVKTLEAYQRGNLVPTEIDYLTEQQIKFIHSSLKYKDSKIKQKNSNRSKNDQNTISPPNNLPNIRYSEMDTQQSQSQQNFYSNQTKPRTKSILVSNWFHFKTYTNLRPRDTPNQIKRHKAVSCSQVDLQAPFSPQKQSPYNLKASVKPRWFEHIYQK</sequence>
<dbReference type="Proteomes" id="UP000688137">
    <property type="component" value="Unassembled WGS sequence"/>
</dbReference>
<organism evidence="2 3">
    <name type="scientific">Paramecium primaurelia</name>
    <dbReference type="NCBI Taxonomy" id="5886"/>
    <lineage>
        <taxon>Eukaryota</taxon>
        <taxon>Sar</taxon>
        <taxon>Alveolata</taxon>
        <taxon>Ciliophora</taxon>
        <taxon>Intramacronucleata</taxon>
        <taxon>Oligohymenophorea</taxon>
        <taxon>Peniculida</taxon>
        <taxon>Parameciidae</taxon>
        <taxon>Paramecium</taxon>
    </lineage>
</organism>
<protein>
    <submittedName>
        <fullName evidence="2">Uncharacterized protein</fullName>
    </submittedName>
</protein>
<evidence type="ECO:0000313" key="3">
    <source>
        <dbReference type="Proteomes" id="UP000688137"/>
    </source>
</evidence>
<evidence type="ECO:0000256" key="1">
    <source>
        <dbReference type="SAM" id="MobiDB-lite"/>
    </source>
</evidence>
<name>A0A8S1MTP3_PARPR</name>
<dbReference type="AlphaFoldDB" id="A0A8S1MTP3"/>
<dbReference type="OMA" id="WQIPSKQ"/>
<gene>
    <name evidence="2" type="ORF">PPRIM_AZ9-3.1.T0640093</name>
</gene>
<feature type="compositionally biased region" description="Polar residues" evidence="1">
    <location>
        <begin position="211"/>
        <end position="226"/>
    </location>
</feature>
<feature type="region of interest" description="Disordered" evidence="1">
    <location>
        <begin position="203"/>
        <end position="229"/>
    </location>
</feature>
<comment type="caution">
    <text evidence="2">The sequence shown here is derived from an EMBL/GenBank/DDBJ whole genome shotgun (WGS) entry which is preliminary data.</text>
</comment>
<accession>A0A8S1MTP3</accession>
<dbReference type="EMBL" id="CAJJDM010000066">
    <property type="protein sequence ID" value="CAD8080666.1"/>
    <property type="molecule type" value="Genomic_DNA"/>
</dbReference>
<evidence type="ECO:0000313" key="2">
    <source>
        <dbReference type="EMBL" id="CAD8080666.1"/>
    </source>
</evidence>
<keyword evidence="3" id="KW-1185">Reference proteome</keyword>
<reference evidence="2" key="1">
    <citation type="submission" date="2021-01" db="EMBL/GenBank/DDBJ databases">
        <authorList>
            <consortium name="Genoscope - CEA"/>
            <person name="William W."/>
        </authorList>
    </citation>
    <scope>NUCLEOTIDE SEQUENCE</scope>
</reference>
<proteinExistence type="predicted"/>